<evidence type="ECO:0000256" key="7">
    <source>
        <dbReference type="ARBA" id="ARBA00023004"/>
    </source>
</evidence>
<dbReference type="GO" id="GO:0051213">
    <property type="term" value="F:dioxygenase activity"/>
    <property type="evidence" value="ECO:0007669"/>
    <property type="project" value="UniProtKB-KW"/>
</dbReference>
<dbReference type="OrthoDB" id="445007at2759"/>
<dbReference type="RefSeq" id="XP_007718862.1">
    <property type="nucleotide sequence ID" value="XM_007720672.1"/>
</dbReference>
<evidence type="ECO:0000256" key="8">
    <source>
        <dbReference type="SAM" id="MobiDB-lite"/>
    </source>
</evidence>
<evidence type="ECO:0000313" key="9">
    <source>
        <dbReference type="EMBL" id="EUC26834.1"/>
    </source>
</evidence>
<proteinExistence type="inferred from homology"/>
<comment type="subunit">
    <text evidence="3">Homodimer.</text>
</comment>
<evidence type="ECO:0000256" key="4">
    <source>
        <dbReference type="ARBA" id="ARBA00022723"/>
    </source>
</evidence>
<evidence type="ECO:0000313" key="10">
    <source>
        <dbReference type="Proteomes" id="UP000053841"/>
    </source>
</evidence>
<evidence type="ECO:0008006" key="11">
    <source>
        <dbReference type="Google" id="ProtNLM"/>
    </source>
</evidence>
<feature type="compositionally biased region" description="Polar residues" evidence="8">
    <location>
        <begin position="1"/>
        <end position="11"/>
    </location>
</feature>
<reference evidence="9 10" key="1">
    <citation type="journal article" date="2013" name="PLoS Genet.">
        <title>Comparative genome structure, secondary metabolite, and effector coding capacity across Cochliobolus pathogens.</title>
        <authorList>
            <person name="Condon B.J."/>
            <person name="Leng Y."/>
            <person name="Wu D."/>
            <person name="Bushley K.E."/>
            <person name="Ohm R.A."/>
            <person name="Otillar R."/>
            <person name="Martin J."/>
            <person name="Schackwitz W."/>
            <person name="Grimwood J."/>
            <person name="MohdZainudin N."/>
            <person name="Xue C."/>
            <person name="Wang R."/>
            <person name="Manning V.A."/>
            <person name="Dhillon B."/>
            <person name="Tu Z.J."/>
            <person name="Steffenson B.J."/>
            <person name="Salamov A."/>
            <person name="Sun H."/>
            <person name="Lowry S."/>
            <person name="LaButti K."/>
            <person name="Han J."/>
            <person name="Copeland A."/>
            <person name="Lindquist E."/>
            <person name="Barry K."/>
            <person name="Schmutz J."/>
            <person name="Baker S.E."/>
            <person name="Ciuffetti L.M."/>
            <person name="Grigoriev I.V."/>
            <person name="Zhong S."/>
            <person name="Turgeon B.G."/>
        </authorList>
    </citation>
    <scope>NUCLEOTIDE SEQUENCE [LARGE SCALE GENOMIC DNA]</scope>
    <source>
        <strain evidence="9 10">26-R-13</strain>
    </source>
</reference>
<dbReference type="InterPro" id="IPR008775">
    <property type="entry name" value="Phytyl_CoA_dOase-like"/>
</dbReference>
<feature type="region of interest" description="Disordered" evidence="8">
    <location>
        <begin position="1"/>
        <end position="27"/>
    </location>
</feature>
<dbReference type="PANTHER" id="PTHR20883">
    <property type="entry name" value="PHYTANOYL-COA DIOXYGENASE DOMAIN CONTAINING 1"/>
    <property type="match status" value="1"/>
</dbReference>
<keyword evidence="4" id="KW-0479">Metal-binding</keyword>
<sequence>MTNTTTSSTIDPSVKAGNTAPSLKRLDAKDPATTYERVVELVRSDGGVVIKNLISTEHAARIKAELAPVFAADVPDASGFFPTTTRRATGLLAASEGCVELATNQLWIDTCNEILTSRCSPWYGENRRTFVTKPTLAGTFGFQIRPGTQAQDLHRDDSDYHLPSGLDSCMMGLLVAITRCTYENGATMVIPKSNVWSLDRAPRTVEAVPVELEIGDALIFPGNTYHGGGANKTKHEIREVIGLFMCKGYLKPEENHQLEIPVEVAKEKNFSPQVLRLLNYGISQPALGLYKYKDPMSVIFGIKDAEVADL</sequence>
<evidence type="ECO:0000256" key="3">
    <source>
        <dbReference type="ARBA" id="ARBA00011738"/>
    </source>
</evidence>
<evidence type="ECO:0000256" key="5">
    <source>
        <dbReference type="ARBA" id="ARBA00022964"/>
    </source>
</evidence>
<dbReference type="GO" id="GO:0046872">
    <property type="term" value="F:metal ion binding"/>
    <property type="evidence" value="ECO:0007669"/>
    <property type="project" value="UniProtKB-KW"/>
</dbReference>
<organism evidence="9 10">
    <name type="scientific">Cochliobolus carbonum (strain 26-R-13)</name>
    <name type="common">Maize leaf spot fungus</name>
    <name type="synonym">Bipolaris zeicola</name>
    <dbReference type="NCBI Taxonomy" id="930089"/>
    <lineage>
        <taxon>Eukaryota</taxon>
        <taxon>Fungi</taxon>
        <taxon>Dikarya</taxon>
        <taxon>Ascomycota</taxon>
        <taxon>Pezizomycotina</taxon>
        <taxon>Dothideomycetes</taxon>
        <taxon>Pleosporomycetidae</taxon>
        <taxon>Pleosporales</taxon>
        <taxon>Pleosporineae</taxon>
        <taxon>Pleosporaceae</taxon>
        <taxon>Bipolaris</taxon>
    </lineage>
</organism>
<comment type="similarity">
    <text evidence="2">Belongs to the PhyH family.</text>
</comment>
<protein>
    <recommendedName>
        <fullName evidence="11">Phytanoyl-CoA dioxygenase</fullName>
    </recommendedName>
</protein>
<keyword evidence="5" id="KW-0223">Dioxygenase</keyword>
<evidence type="ECO:0000256" key="2">
    <source>
        <dbReference type="ARBA" id="ARBA00005830"/>
    </source>
</evidence>
<keyword evidence="10" id="KW-1185">Reference proteome</keyword>
<name>W6XVN8_COCC2</name>
<gene>
    <name evidence="9" type="ORF">COCCADRAFT_10387</name>
</gene>
<dbReference type="EMBL" id="KI965103">
    <property type="protein sequence ID" value="EUC26834.1"/>
    <property type="molecule type" value="Genomic_DNA"/>
</dbReference>
<dbReference type="HOGENOM" id="CLU_047725_0_1_1"/>
<evidence type="ECO:0000256" key="1">
    <source>
        <dbReference type="ARBA" id="ARBA00001962"/>
    </source>
</evidence>
<dbReference type="Gene3D" id="2.60.120.620">
    <property type="entry name" value="q2cbj1_9rhob like domain"/>
    <property type="match status" value="1"/>
</dbReference>
<dbReference type="Pfam" id="PF05721">
    <property type="entry name" value="PhyH"/>
    <property type="match status" value="1"/>
</dbReference>
<keyword evidence="7" id="KW-0408">Iron</keyword>
<dbReference type="GeneID" id="19142867"/>
<dbReference type="Proteomes" id="UP000053841">
    <property type="component" value="Unassembled WGS sequence"/>
</dbReference>
<dbReference type="PANTHER" id="PTHR20883:SF45">
    <property type="entry name" value="PHYTANOYL-COA DIOXYGENASE FAMILY PROTEIN"/>
    <property type="match status" value="1"/>
</dbReference>
<evidence type="ECO:0000256" key="6">
    <source>
        <dbReference type="ARBA" id="ARBA00023002"/>
    </source>
</evidence>
<dbReference type="AlphaFoldDB" id="W6XVN8"/>
<comment type="cofactor">
    <cofactor evidence="1">
        <name>Fe cation</name>
        <dbReference type="ChEBI" id="CHEBI:24875"/>
    </cofactor>
</comment>
<keyword evidence="6" id="KW-0560">Oxidoreductase</keyword>
<dbReference type="SUPFAM" id="SSF51197">
    <property type="entry name" value="Clavaminate synthase-like"/>
    <property type="match status" value="1"/>
</dbReference>
<dbReference type="eggNOG" id="ENOG502SIDY">
    <property type="taxonomic scope" value="Eukaryota"/>
</dbReference>
<accession>W6XVN8</accession>
<dbReference type="KEGG" id="bze:COCCADRAFT_10387"/>